<gene>
    <name evidence="3" type="ORF">GWI33_003266</name>
</gene>
<sequence length="53" mass="5918">MFKVSLRTLVCLALLGFMVNCDELYPYPPAEPRDDLTGNNGDPESYPYPPAEP</sequence>
<dbReference type="AlphaFoldDB" id="A0A834HME9"/>
<evidence type="ECO:0000256" key="1">
    <source>
        <dbReference type="SAM" id="MobiDB-lite"/>
    </source>
</evidence>
<name>A0A834HME9_RHYFE</name>
<dbReference type="Proteomes" id="UP000625711">
    <property type="component" value="Unassembled WGS sequence"/>
</dbReference>
<feature type="region of interest" description="Disordered" evidence="1">
    <location>
        <begin position="28"/>
        <end position="53"/>
    </location>
</feature>
<accession>A0A834HME9</accession>
<feature type="chain" id="PRO_5032647039" evidence="2">
    <location>
        <begin position="22"/>
        <end position="53"/>
    </location>
</feature>
<reference evidence="3" key="1">
    <citation type="submission" date="2020-08" db="EMBL/GenBank/DDBJ databases">
        <title>Genome sequencing and assembly of the red palm weevil Rhynchophorus ferrugineus.</title>
        <authorList>
            <person name="Dias G.B."/>
            <person name="Bergman C.M."/>
            <person name="Manee M."/>
        </authorList>
    </citation>
    <scope>NUCLEOTIDE SEQUENCE</scope>
    <source>
        <strain evidence="3">AA-2017</strain>
        <tissue evidence="3">Whole larva</tissue>
    </source>
</reference>
<dbReference type="EMBL" id="JAACXV010022672">
    <property type="protein sequence ID" value="KAF7263257.1"/>
    <property type="molecule type" value="Genomic_DNA"/>
</dbReference>
<evidence type="ECO:0000313" key="4">
    <source>
        <dbReference type="Proteomes" id="UP000625711"/>
    </source>
</evidence>
<comment type="caution">
    <text evidence="3">The sequence shown here is derived from an EMBL/GenBank/DDBJ whole genome shotgun (WGS) entry which is preliminary data.</text>
</comment>
<protein>
    <submittedName>
        <fullName evidence="3">Uncharacterized protein</fullName>
    </submittedName>
</protein>
<organism evidence="3 4">
    <name type="scientific">Rhynchophorus ferrugineus</name>
    <name type="common">Red palm weevil</name>
    <name type="synonym">Curculio ferrugineus</name>
    <dbReference type="NCBI Taxonomy" id="354439"/>
    <lineage>
        <taxon>Eukaryota</taxon>
        <taxon>Metazoa</taxon>
        <taxon>Ecdysozoa</taxon>
        <taxon>Arthropoda</taxon>
        <taxon>Hexapoda</taxon>
        <taxon>Insecta</taxon>
        <taxon>Pterygota</taxon>
        <taxon>Neoptera</taxon>
        <taxon>Endopterygota</taxon>
        <taxon>Coleoptera</taxon>
        <taxon>Polyphaga</taxon>
        <taxon>Cucujiformia</taxon>
        <taxon>Curculionidae</taxon>
        <taxon>Dryophthorinae</taxon>
        <taxon>Rhynchophorus</taxon>
    </lineage>
</organism>
<keyword evidence="2" id="KW-0732">Signal</keyword>
<feature type="signal peptide" evidence="2">
    <location>
        <begin position="1"/>
        <end position="21"/>
    </location>
</feature>
<evidence type="ECO:0000313" key="3">
    <source>
        <dbReference type="EMBL" id="KAF7263257.1"/>
    </source>
</evidence>
<feature type="non-terminal residue" evidence="3">
    <location>
        <position position="53"/>
    </location>
</feature>
<evidence type="ECO:0000256" key="2">
    <source>
        <dbReference type="SAM" id="SignalP"/>
    </source>
</evidence>
<proteinExistence type="predicted"/>
<keyword evidence="4" id="KW-1185">Reference proteome</keyword>